<reference evidence="2 3" key="1">
    <citation type="submission" date="2016-10" db="EMBL/GenBank/DDBJ databases">
        <authorList>
            <person name="de Groot N.N."/>
        </authorList>
    </citation>
    <scope>NUCLEOTIDE SEQUENCE [LARGE SCALE GENOMIC DNA]</scope>
    <source>
        <strain evidence="2 3">CGMCC 1.9159</strain>
    </source>
</reference>
<feature type="transmembrane region" description="Helical" evidence="1">
    <location>
        <begin position="109"/>
        <end position="128"/>
    </location>
</feature>
<dbReference type="STRING" id="686624.SAMN04488242_2866"/>
<dbReference type="Pfam" id="PF10011">
    <property type="entry name" value="DUF2254"/>
    <property type="match status" value="1"/>
</dbReference>
<evidence type="ECO:0000256" key="1">
    <source>
        <dbReference type="SAM" id="Phobius"/>
    </source>
</evidence>
<dbReference type="Proteomes" id="UP000199475">
    <property type="component" value="Unassembled WGS sequence"/>
</dbReference>
<dbReference type="PROSITE" id="PS50890">
    <property type="entry name" value="PUA"/>
    <property type="match status" value="1"/>
</dbReference>
<keyword evidence="1" id="KW-0812">Transmembrane</keyword>
<feature type="transmembrane region" description="Helical" evidence="1">
    <location>
        <begin position="63"/>
        <end position="88"/>
    </location>
</feature>
<name>A0A1G9N0J4_9ACTN</name>
<gene>
    <name evidence="2" type="ORF">SAMN04488242_2866</name>
</gene>
<evidence type="ECO:0000313" key="3">
    <source>
        <dbReference type="Proteomes" id="UP000199475"/>
    </source>
</evidence>
<accession>A0A1G9N0J4</accession>
<dbReference type="InterPro" id="IPR018723">
    <property type="entry name" value="DUF2254_membrane"/>
</dbReference>
<keyword evidence="1" id="KW-0472">Membrane</keyword>
<proteinExistence type="predicted"/>
<evidence type="ECO:0000313" key="2">
    <source>
        <dbReference type="EMBL" id="SDL79999.1"/>
    </source>
</evidence>
<sequence>MRRFLHWLRRVLRAFWLVPIVCVVAAIVLAELLVAIDRAVSYEDLPFWSTPVFQLGIDGSRGLLSMIGGSTFAAAATAFSITISVIVTASTTYGPRLVGNFMSDRRNQLTLGALVSTFVYTTLVIRTIRSATDDGSAFVPHLAVNAAILIAVADVLLLISFIHHIARTTQVDSLTSSVAASFNRAVEDVQRRTRFQSVDAKVPVGGVVVRSSRTGCVIQLDEESLLEAATADGGQIVLEVGIGDRVVEGTPIARLIVGHDADALERAVHDSIDLDAHHNPETDIRFAQHQVLELAVRALSPGTNDPYTAIAVIEDLVPQMAELVRSPKPLAVIGDDNTVARVFLRPATLEELIDVPFDHLLPFVGPQPAVYLALVDLAGHVEQQVVHVDLRGYAFRHVERMRSIVAASDHLSLGRFEERVAHNERLVDLARRPPHPASAV</sequence>
<feature type="transmembrane region" description="Helical" evidence="1">
    <location>
        <begin position="12"/>
        <end position="36"/>
    </location>
</feature>
<keyword evidence="3" id="KW-1185">Reference proteome</keyword>
<organism evidence="2 3">
    <name type="scientific">Tessaracoccus oleiagri</name>
    <dbReference type="NCBI Taxonomy" id="686624"/>
    <lineage>
        <taxon>Bacteria</taxon>
        <taxon>Bacillati</taxon>
        <taxon>Actinomycetota</taxon>
        <taxon>Actinomycetes</taxon>
        <taxon>Propionibacteriales</taxon>
        <taxon>Propionibacteriaceae</taxon>
        <taxon>Tessaracoccus</taxon>
    </lineage>
</organism>
<dbReference type="RefSeq" id="WP_093253617.1">
    <property type="nucleotide sequence ID" value="NZ_FNGP01000006.1"/>
</dbReference>
<dbReference type="AlphaFoldDB" id="A0A1G9N0J4"/>
<dbReference type="EMBL" id="FNGP01000006">
    <property type="protein sequence ID" value="SDL79999.1"/>
    <property type="molecule type" value="Genomic_DNA"/>
</dbReference>
<keyword evidence="1" id="KW-1133">Transmembrane helix</keyword>
<protein>
    <submittedName>
        <fullName evidence="2">Uncharacterized membrane protein</fullName>
    </submittedName>
</protein>
<dbReference type="OrthoDB" id="2955631at2"/>
<feature type="transmembrane region" description="Helical" evidence="1">
    <location>
        <begin position="140"/>
        <end position="162"/>
    </location>
</feature>